<dbReference type="EMBL" id="CP001736">
    <property type="protein sequence ID" value="ADB31968.1"/>
    <property type="molecule type" value="Genomic_DNA"/>
</dbReference>
<keyword evidence="2" id="KW-0472">Membrane</keyword>
<accession>D2Q0H6</accession>
<dbReference type="STRING" id="479435.Kfla_2903"/>
<evidence type="ECO:0008006" key="5">
    <source>
        <dbReference type="Google" id="ProtNLM"/>
    </source>
</evidence>
<keyword evidence="2" id="KW-0812">Transmembrane</keyword>
<evidence type="ECO:0000313" key="3">
    <source>
        <dbReference type="EMBL" id="ADB31968.1"/>
    </source>
</evidence>
<proteinExistence type="predicted"/>
<evidence type="ECO:0000256" key="2">
    <source>
        <dbReference type="SAM" id="Phobius"/>
    </source>
</evidence>
<feature type="transmembrane region" description="Helical" evidence="2">
    <location>
        <begin position="187"/>
        <end position="206"/>
    </location>
</feature>
<sequence>MDERVAPVRHTGPVSQSPQPGQGHYGPGQSSPYAPQPFGASYGAPPVPAPKLPWSRAIAVTVAVFLVAGAIAGWAWQQFAPLAQYTVDENGGALGEQQMTRVFGPDGMYVSIGFLTALVLGGALFWWLRDYGPWAVGVVSVGALIGAAVAWGVGMLLGHDPLQPRLEAAKPGDLLDAPLELHTWTPLAAWLVGAALAAAIISALTWRAEPVATTSVPATSESSAQVK</sequence>
<feature type="region of interest" description="Disordered" evidence="1">
    <location>
        <begin position="1"/>
        <end position="33"/>
    </location>
</feature>
<evidence type="ECO:0000313" key="4">
    <source>
        <dbReference type="Proteomes" id="UP000007967"/>
    </source>
</evidence>
<feature type="compositionally biased region" description="Low complexity" evidence="1">
    <location>
        <begin position="15"/>
        <end position="32"/>
    </location>
</feature>
<dbReference type="HOGENOM" id="CLU_1218475_0_0_11"/>
<dbReference type="KEGG" id="kfl:Kfla_2903"/>
<reference evidence="3 4" key="2">
    <citation type="journal article" date="2010" name="Stand. Genomic Sci.">
        <title>Complete genome sequence of Kribbella flavida type strain (IFO 14399).</title>
        <authorList>
            <person name="Pukall R."/>
            <person name="Lapidus A."/>
            <person name="Glavina Del Rio T."/>
            <person name="Copeland A."/>
            <person name="Tice H."/>
            <person name="Cheng J.-F."/>
            <person name="Lucas S."/>
            <person name="Chen F."/>
            <person name="Nolan M."/>
            <person name="LaButti K."/>
            <person name="Pati A."/>
            <person name="Ivanova N."/>
            <person name="Mavrommatis K."/>
            <person name="Mikhailova N."/>
            <person name="Pitluck S."/>
            <person name="Bruce D."/>
            <person name="Goodwin L."/>
            <person name="Land M."/>
            <person name="Hauser L."/>
            <person name="Chang Y.-J."/>
            <person name="Jeffries C.D."/>
            <person name="Chen A."/>
            <person name="Palaniappan K."/>
            <person name="Chain P."/>
            <person name="Rohde M."/>
            <person name="Goeker M."/>
            <person name="Bristow J."/>
            <person name="Eisen J.A."/>
            <person name="Markowitz V."/>
            <person name="Hugenholtz P."/>
            <person name="Kyrpides N.C."/>
            <person name="Klenk H.-P."/>
            <person name="Brettin T."/>
        </authorList>
    </citation>
    <scope>NUCLEOTIDE SEQUENCE [LARGE SCALE GENOMIC DNA]</scope>
    <source>
        <strain evidence="4">DSM 17836 / JCM 10339 / NBRC 14399</strain>
    </source>
</reference>
<feature type="transmembrane region" description="Helical" evidence="2">
    <location>
        <begin position="108"/>
        <end position="128"/>
    </location>
</feature>
<evidence type="ECO:0000256" key="1">
    <source>
        <dbReference type="SAM" id="MobiDB-lite"/>
    </source>
</evidence>
<reference evidence="4" key="1">
    <citation type="submission" date="2009-09" db="EMBL/GenBank/DDBJ databases">
        <title>The complete genome of Kribbella flavida DSM 17836.</title>
        <authorList>
            <consortium name="US DOE Joint Genome Institute (JGI-PGF)"/>
            <person name="Lucas S."/>
            <person name="Copeland A."/>
            <person name="Lapidus A."/>
            <person name="Glavina del Rio T."/>
            <person name="Dalin E."/>
            <person name="Tice H."/>
            <person name="Bruce D."/>
            <person name="Goodwin L."/>
            <person name="Pitluck S."/>
            <person name="Kyrpides N."/>
            <person name="Mavromatis K."/>
            <person name="Ivanova N."/>
            <person name="Saunders E."/>
            <person name="Brettin T."/>
            <person name="Detter J.C."/>
            <person name="Han C."/>
            <person name="Larimer F."/>
            <person name="Land M."/>
            <person name="Hauser L."/>
            <person name="Markowitz V."/>
            <person name="Cheng J.-F."/>
            <person name="Hugenholtz P."/>
            <person name="Woyke T."/>
            <person name="Wu D."/>
            <person name="Pukall R."/>
            <person name="Klenk H.-P."/>
            <person name="Eisen J.A."/>
        </authorList>
    </citation>
    <scope>NUCLEOTIDE SEQUENCE [LARGE SCALE GENOMIC DNA]</scope>
    <source>
        <strain evidence="4">DSM 17836 / JCM 10339 / NBRC 14399</strain>
    </source>
</reference>
<dbReference type="eggNOG" id="ENOG5033AGQ">
    <property type="taxonomic scope" value="Bacteria"/>
</dbReference>
<gene>
    <name evidence="3" type="ordered locus">Kfla_2903</name>
</gene>
<protein>
    <recommendedName>
        <fullName evidence="5">DUF2567 domain-containing protein</fullName>
    </recommendedName>
</protein>
<dbReference type="Proteomes" id="UP000007967">
    <property type="component" value="Chromosome"/>
</dbReference>
<keyword evidence="4" id="KW-1185">Reference proteome</keyword>
<dbReference type="AlphaFoldDB" id="D2Q0H6"/>
<feature type="transmembrane region" description="Helical" evidence="2">
    <location>
        <begin position="57"/>
        <end position="76"/>
    </location>
</feature>
<organism evidence="3 4">
    <name type="scientific">Kribbella flavida (strain DSM 17836 / JCM 10339 / NBRC 14399)</name>
    <dbReference type="NCBI Taxonomy" id="479435"/>
    <lineage>
        <taxon>Bacteria</taxon>
        <taxon>Bacillati</taxon>
        <taxon>Actinomycetota</taxon>
        <taxon>Actinomycetes</taxon>
        <taxon>Propionibacteriales</taxon>
        <taxon>Kribbellaceae</taxon>
        <taxon>Kribbella</taxon>
    </lineage>
</organism>
<name>D2Q0H6_KRIFD</name>
<feature type="transmembrane region" description="Helical" evidence="2">
    <location>
        <begin position="135"/>
        <end position="157"/>
    </location>
</feature>
<keyword evidence="2" id="KW-1133">Transmembrane helix</keyword>